<proteinExistence type="predicted"/>
<sequence length="65" mass="6436">MTAGAAGEHAPAAGRSGGPPVLPARWSAPVGPAGVRHLTSVRGTDVRKGAAAARPADCWIIPSKV</sequence>
<reference evidence="3" key="1">
    <citation type="submission" date="2023-07" db="EMBL/GenBank/DDBJ databases">
        <title>Whole genome shotgun sequence of Streptomyces cacaoi subsp. asoensis NBRC 13813.</title>
        <authorList>
            <person name="Komaki H."/>
            <person name="Tamura T."/>
        </authorList>
    </citation>
    <scope>NUCLEOTIDE SEQUENCE [LARGE SCALE GENOMIC DNA]</scope>
    <source>
        <strain evidence="3">NBRC 13813</strain>
    </source>
</reference>
<gene>
    <name evidence="2" type="ORF">Saso_36140</name>
</gene>
<evidence type="ECO:0000313" key="2">
    <source>
        <dbReference type="EMBL" id="GHI61964.1"/>
    </source>
</evidence>
<comment type="caution">
    <text evidence="2">The sequence shown here is derived from an EMBL/GenBank/DDBJ whole genome shotgun (WGS) entry which is preliminary data.</text>
</comment>
<dbReference type="Proteomes" id="UP000649259">
    <property type="component" value="Unassembled WGS sequence"/>
</dbReference>
<keyword evidence="3" id="KW-1185">Reference proteome</keyword>
<organism evidence="2 3">
    <name type="scientific">Streptomyces asoensis</name>
    <dbReference type="NCBI Taxonomy" id="249586"/>
    <lineage>
        <taxon>Bacteria</taxon>
        <taxon>Bacillati</taxon>
        <taxon>Actinomycetota</taxon>
        <taxon>Actinomycetes</taxon>
        <taxon>Kitasatosporales</taxon>
        <taxon>Streptomycetaceae</taxon>
        <taxon>Streptomyces</taxon>
    </lineage>
</organism>
<feature type="region of interest" description="Disordered" evidence="1">
    <location>
        <begin position="1"/>
        <end position="35"/>
    </location>
</feature>
<dbReference type="EMBL" id="BNEB01000003">
    <property type="protein sequence ID" value="GHI61964.1"/>
    <property type="molecule type" value="Genomic_DNA"/>
</dbReference>
<accession>A0ABQ3S1H5</accession>
<name>A0ABQ3S1H5_9ACTN</name>
<evidence type="ECO:0000256" key="1">
    <source>
        <dbReference type="SAM" id="MobiDB-lite"/>
    </source>
</evidence>
<feature type="compositionally biased region" description="Low complexity" evidence="1">
    <location>
        <begin position="1"/>
        <end position="14"/>
    </location>
</feature>
<protein>
    <submittedName>
        <fullName evidence="2">Uncharacterized protein</fullName>
    </submittedName>
</protein>
<evidence type="ECO:0000313" key="3">
    <source>
        <dbReference type="Proteomes" id="UP000649259"/>
    </source>
</evidence>